<sequence>MKKCVKRLALFGLMMAVAFSMILPTTTNAAAKKPTKITLKASKTTVTVGSKTKVKVKTVKPKSASKAVTFKSSNKKIATVTSKGVVTGKKTGKVKITAVSKKNKKVKASVKITVKNPVAKSLKIAASCTNVCEGGTCTVSVTSVNPKLASKAVTYSTSDKDIATVTQKGLVSAQKKGTVTITATSKINKKVKASVKLNVVYAQSGTVKNTVDMSNKPAGKVAKVWLPVPTSDDNQKITNVKVDAPKATKVIKATKDSAGNTACYIEWDASVVPADRTATLSYHVTRKEVVRPNLVEKGSVDKAKFAEYLKETEKSGSFKEGSIVKTQADKIVKDANAKTVLQKAKAIFDWEVANLHRDNSVTGCGLGDVENILTTTKGGKCTDLNSVFVALLRAEGIPAREMFGIRINAADITGNQHCRAQFYLPGTGWVEADPADVLKQALTDGKSNTDADWNSYVEPVKDKYWGGNNEKWVMLSIERDITLSPAQSAKAATGGILNADGTLNNFGYPYGEFDGEYVSCYNAKDFSYTYTFAEDHNRDCC</sequence>
<accession>A0ABR7EU93</accession>
<reference evidence="4 5" key="1">
    <citation type="submission" date="2020-08" db="EMBL/GenBank/DDBJ databases">
        <title>Genome public.</title>
        <authorList>
            <person name="Liu C."/>
            <person name="Sun Q."/>
        </authorList>
    </citation>
    <scope>NUCLEOTIDE SEQUENCE [LARGE SCALE GENOMIC DNA]</scope>
    <source>
        <strain evidence="4 5">NSJ-36</strain>
    </source>
</reference>
<proteinExistence type="predicted"/>
<dbReference type="SMART" id="SM00460">
    <property type="entry name" value="TGc"/>
    <property type="match status" value="1"/>
</dbReference>
<dbReference type="InterPro" id="IPR002931">
    <property type="entry name" value="Transglutaminase-like"/>
</dbReference>
<dbReference type="SUPFAM" id="SSF54001">
    <property type="entry name" value="Cysteine proteinases"/>
    <property type="match status" value="1"/>
</dbReference>
<keyword evidence="1" id="KW-0732">Signal</keyword>
<dbReference type="Pfam" id="PF01841">
    <property type="entry name" value="Transglut_core"/>
    <property type="match status" value="1"/>
</dbReference>
<organism evidence="4 5">
    <name type="scientific">Dorea hominis</name>
    <dbReference type="NCBI Taxonomy" id="2763040"/>
    <lineage>
        <taxon>Bacteria</taxon>
        <taxon>Bacillati</taxon>
        <taxon>Bacillota</taxon>
        <taxon>Clostridia</taxon>
        <taxon>Lachnospirales</taxon>
        <taxon>Lachnospiraceae</taxon>
        <taxon>Dorea</taxon>
    </lineage>
</organism>
<name>A0ABR7EU93_9FIRM</name>
<dbReference type="InterPro" id="IPR008964">
    <property type="entry name" value="Invasin/intimin_cell_adhesion"/>
</dbReference>
<dbReference type="EMBL" id="JACOOY010000006">
    <property type="protein sequence ID" value="MBC5664922.1"/>
    <property type="molecule type" value="Genomic_DNA"/>
</dbReference>
<dbReference type="Gene3D" id="3.10.620.30">
    <property type="match status" value="1"/>
</dbReference>
<dbReference type="Pfam" id="PF02368">
    <property type="entry name" value="Big_2"/>
    <property type="match status" value="2"/>
</dbReference>
<evidence type="ECO:0000313" key="5">
    <source>
        <dbReference type="Proteomes" id="UP000647235"/>
    </source>
</evidence>
<keyword evidence="5" id="KW-1185">Reference proteome</keyword>
<feature type="signal peptide" evidence="1">
    <location>
        <begin position="1"/>
        <end position="29"/>
    </location>
</feature>
<dbReference type="RefSeq" id="WP_158570029.1">
    <property type="nucleotide sequence ID" value="NZ_JACOOY010000006.1"/>
</dbReference>
<feature type="domain" description="Transglutaminase-like" evidence="2">
    <location>
        <begin position="373"/>
        <end position="436"/>
    </location>
</feature>
<evidence type="ECO:0000259" key="3">
    <source>
        <dbReference type="SMART" id="SM00635"/>
    </source>
</evidence>
<evidence type="ECO:0000256" key="1">
    <source>
        <dbReference type="SAM" id="SignalP"/>
    </source>
</evidence>
<dbReference type="PANTHER" id="PTHR38339">
    <property type="entry name" value="TRANSGLUTAMINASE DOMAIN PROTEIN"/>
    <property type="match status" value="1"/>
</dbReference>
<feature type="domain" description="BIG2" evidence="3">
    <location>
        <begin position="33"/>
        <end position="110"/>
    </location>
</feature>
<dbReference type="InterPro" id="IPR038765">
    <property type="entry name" value="Papain-like_cys_pep_sf"/>
</dbReference>
<dbReference type="Gene3D" id="2.60.40.1080">
    <property type="match status" value="2"/>
</dbReference>
<gene>
    <name evidence="4" type="ORF">H8S07_06475</name>
</gene>
<evidence type="ECO:0000313" key="4">
    <source>
        <dbReference type="EMBL" id="MBC5664922.1"/>
    </source>
</evidence>
<feature type="domain" description="BIG2" evidence="3">
    <location>
        <begin position="118"/>
        <end position="195"/>
    </location>
</feature>
<evidence type="ECO:0000259" key="2">
    <source>
        <dbReference type="SMART" id="SM00460"/>
    </source>
</evidence>
<dbReference type="InterPro" id="IPR003343">
    <property type="entry name" value="Big_2"/>
</dbReference>
<comment type="caution">
    <text evidence="4">The sequence shown here is derived from an EMBL/GenBank/DDBJ whole genome shotgun (WGS) entry which is preliminary data.</text>
</comment>
<dbReference type="PANTHER" id="PTHR38339:SF1">
    <property type="entry name" value="TRANSGLUTAMINASE-LIKE DOMAIN-CONTAINING PROTEIN"/>
    <property type="match status" value="1"/>
</dbReference>
<protein>
    <submittedName>
        <fullName evidence="4">Ig-like domain-containing protein</fullName>
    </submittedName>
</protein>
<dbReference type="SMART" id="SM00635">
    <property type="entry name" value="BID_2"/>
    <property type="match status" value="2"/>
</dbReference>
<dbReference type="SUPFAM" id="SSF49373">
    <property type="entry name" value="Invasin/intimin cell-adhesion fragments"/>
    <property type="match status" value="2"/>
</dbReference>
<feature type="chain" id="PRO_5045995879" evidence="1">
    <location>
        <begin position="30"/>
        <end position="541"/>
    </location>
</feature>
<dbReference type="Proteomes" id="UP000647235">
    <property type="component" value="Unassembled WGS sequence"/>
</dbReference>